<comment type="caution">
    <text evidence="1">The sequence shown here is derived from an EMBL/GenBank/DDBJ whole genome shotgun (WGS) entry which is preliminary data.</text>
</comment>
<protein>
    <submittedName>
        <fullName evidence="1">SRPBCC domain-containing protein</fullName>
    </submittedName>
</protein>
<keyword evidence="2" id="KW-1185">Reference proteome</keyword>
<dbReference type="PANTHER" id="PTHR36166">
    <property type="entry name" value="CHROMOSOME 9, WHOLE GENOME SHOTGUN SEQUENCE"/>
    <property type="match status" value="1"/>
</dbReference>
<reference evidence="1" key="1">
    <citation type="submission" date="2022-08" db="EMBL/GenBank/DDBJ databases">
        <authorList>
            <person name="Deng Y."/>
            <person name="Han X.-F."/>
            <person name="Zhang Y.-Q."/>
        </authorList>
    </citation>
    <scope>NUCLEOTIDE SEQUENCE</scope>
    <source>
        <strain evidence="1">CPCC 205763</strain>
    </source>
</reference>
<name>A0ABT2GNH5_9MICO</name>
<dbReference type="EMBL" id="JANLCM010000001">
    <property type="protein sequence ID" value="MCS5717775.1"/>
    <property type="molecule type" value="Genomic_DNA"/>
</dbReference>
<organism evidence="1 2">
    <name type="scientific">Herbiconiux aconitum</name>
    <dbReference type="NCBI Taxonomy" id="2970913"/>
    <lineage>
        <taxon>Bacteria</taxon>
        <taxon>Bacillati</taxon>
        <taxon>Actinomycetota</taxon>
        <taxon>Actinomycetes</taxon>
        <taxon>Micrococcales</taxon>
        <taxon>Microbacteriaceae</taxon>
        <taxon>Herbiconiux</taxon>
    </lineage>
</organism>
<dbReference type="Gene3D" id="3.30.530.20">
    <property type="match status" value="1"/>
</dbReference>
<gene>
    <name evidence="1" type="ORF">N1027_06460</name>
</gene>
<dbReference type="RefSeq" id="WP_259506306.1">
    <property type="nucleotide sequence ID" value="NZ_JANLCM010000001.1"/>
</dbReference>
<accession>A0ABT2GNH5</accession>
<dbReference type="InterPro" id="IPR019587">
    <property type="entry name" value="Polyketide_cyclase/dehydratase"/>
</dbReference>
<dbReference type="SUPFAM" id="SSF55961">
    <property type="entry name" value="Bet v1-like"/>
    <property type="match status" value="1"/>
</dbReference>
<dbReference type="PANTHER" id="PTHR36166:SF1">
    <property type="entry name" value="SRPBCC DOMAIN-CONTAINING PROTEIN"/>
    <property type="match status" value="1"/>
</dbReference>
<dbReference type="CDD" id="cd07822">
    <property type="entry name" value="SRPBCC_4"/>
    <property type="match status" value="1"/>
</dbReference>
<proteinExistence type="predicted"/>
<evidence type="ECO:0000313" key="1">
    <source>
        <dbReference type="EMBL" id="MCS5717775.1"/>
    </source>
</evidence>
<evidence type="ECO:0000313" key="2">
    <source>
        <dbReference type="Proteomes" id="UP001165584"/>
    </source>
</evidence>
<dbReference type="Pfam" id="PF10604">
    <property type="entry name" value="Polyketide_cyc2"/>
    <property type="match status" value="1"/>
</dbReference>
<dbReference type="InterPro" id="IPR023393">
    <property type="entry name" value="START-like_dom_sf"/>
</dbReference>
<dbReference type="Proteomes" id="UP001165584">
    <property type="component" value="Unassembled WGS sequence"/>
</dbReference>
<sequence>MSIVFATTVDIAASPEQVWDVLSDFPAYGEWSNFSRIDGTPELGSQLRMRMPGFWFTSTVTAATPDEELRWSAKLLTAGLFLGEHRFTLVRNADGSTQVNNSETFSGALTRPFEKFFAKNHDEGGYAVFNRALKSRVEARASLPETARAFR</sequence>